<evidence type="ECO:0000313" key="1">
    <source>
        <dbReference type="EMBL" id="KAF7824083.1"/>
    </source>
</evidence>
<accession>A0A834TKV5</accession>
<comment type="caution">
    <text evidence="1">The sequence shown here is derived from an EMBL/GenBank/DDBJ whole genome shotgun (WGS) entry which is preliminary data.</text>
</comment>
<dbReference type="Proteomes" id="UP000634136">
    <property type="component" value="Unassembled WGS sequence"/>
</dbReference>
<keyword evidence="2" id="KW-1185">Reference proteome</keyword>
<dbReference type="EMBL" id="JAAIUW010000007">
    <property type="protein sequence ID" value="KAF7824083.1"/>
    <property type="molecule type" value="Genomic_DNA"/>
</dbReference>
<reference evidence="1" key="1">
    <citation type="submission" date="2020-09" db="EMBL/GenBank/DDBJ databases">
        <title>Genome-Enabled Discovery of Anthraquinone Biosynthesis in Senna tora.</title>
        <authorList>
            <person name="Kang S.-H."/>
            <person name="Pandey R.P."/>
            <person name="Lee C.-M."/>
            <person name="Sim J.-S."/>
            <person name="Jeong J.-T."/>
            <person name="Choi B.-S."/>
            <person name="Jung M."/>
            <person name="Ginzburg D."/>
            <person name="Zhao K."/>
            <person name="Won S.Y."/>
            <person name="Oh T.-J."/>
            <person name="Yu Y."/>
            <person name="Kim N.-H."/>
            <person name="Lee O.R."/>
            <person name="Lee T.-H."/>
            <person name="Bashyal P."/>
            <person name="Kim T.-S."/>
            <person name="Lee W.-H."/>
            <person name="Kawkins C."/>
            <person name="Kim C.-K."/>
            <person name="Kim J.S."/>
            <person name="Ahn B.O."/>
            <person name="Rhee S.Y."/>
            <person name="Sohng J.K."/>
        </authorList>
    </citation>
    <scope>NUCLEOTIDE SEQUENCE</scope>
    <source>
        <tissue evidence="1">Leaf</tissue>
    </source>
</reference>
<dbReference type="AlphaFoldDB" id="A0A834TKV5"/>
<gene>
    <name evidence="1" type="ORF">G2W53_022227</name>
</gene>
<evidence type="ECO:0000313" key="2">
    <source>
        <dbReference type="Proteomes" id="UP000634136"/>
    </source>
</evidence>
<protein>
    <submittedName>
        <fullName evidence="1">Monoacylglycerol lipase ABHD6</fullName>
    </submittedName>
</protein>
<dbReference type="OrthoDB" id="6431331at2759"/>
<name>A0A834TKV5_9FABA</name>
<sequence length="138" mass="15290">MAISCFSFIASRDWCYCYSFSNASLKSTTIDLGDNTIMHCWVPKMHKQSKPTLLLIHGIGANAISASPGKETQTLTHSTTATEIGDPPCNTEERQLRCTQLRTQKHGLRTTVVTYARMGGTHRNESLKMLALTPHAHI</sequence>
<organism evidence="1 2">
    <name type="scientific">Senna tora</name>
    <dbReference type="NCBI Taxonomy" id="362788"/>
    <lineage>
        <taxon>Eukaryota</taxon>
        <taxon>Viridiplantae</taxon>
        <taxon>Streptophyta</taxon>
        <taxon>Embryophyta</taxon>
        <taxon>Tracheophyta</taxon>
        <taxon>Spermatophyta</taxon>
        <taxon>Magnoliopsida</taxon>
        <taxon>eudicotyledons</taxon>
        <taxon>Gunneridae</taxon>
        <taxon>Pentapetalae</taxon>
        <taxon>rosids</taxon>
        <taxon>fabids</taxon>
        <taxon>Fabales</taxon>
        <taxon>Fabaceae</taxon>
        <taxon>Caesalpinioideae</taxon>
        <taxon>Cassia clade</taxon>
        <taxon>Senna</taxon>
    </lineage>
</organism>
<proteinExistence type="predicted"/>